<dbReference type="eggNOG" id="COG0789">
    <property type="taxonomic scope" value="Bacteria"/>
</dbReference>
<dbReference type="HOGENOM" id="CLU_045945_2_0_5"/>
<dbReference type="InterPro" id="IPR000551">
    <property type="entry name" value="MerR-type_HTH_dom"/>
</dbReference>
<reference evidence="3 4" key="1">
    <citation type="journal article" date="2010" name="J. Bacteriol.">
        <title>Genome sequences of Pelagibaca bermudensis HTCC2601T and Maritimibacter alkaliphilus HTCC2654T, the type strains of two marine Roseobacter genera.</title>
        <authorList>
            <person name="Thrash J.C."/>
            <person name="Cho J.C."/>
            <person name="Ferriera S."/>
            <person name="Johnson J."/>
            <person name="Vergin K.L."/>
            <person name="Giovannoni S.J."/>
        </authorList>
    </citation>
    <scope>NUCLEOTIDE SEQUENCE [LARGE SCALE GENOMIC DNA]</scope>
    <source>
        <strain evidence="4">DSM 26914 / JCM 13377 / KCTC 12554 / HTCC2601</strain>
    </source>
</reference>
<feature type="compositionally biased region" description="Low complexity" evidence="1">
    <location>
        <begin position="188"/>
        <end position="204"/>
    </location>
</feature>
<evidence type="ECO:0000313" key="4">
    <source>
        <dbReference type="Proteomes" id="UP000006230"/>
    </source>
</evidence>
<feature type="domain" description="HTH merR-type" evidence="2">
    <location>
        <begin position="10"/>
        <end position="78"/>
    </location>
</feature>
<dbReference type="CDD" id="cd04765">
    <property type="entry name" value="HTH_MlrA-like_sg2"/>
    <property type="match status" value="1"/>
</dbReference>
<organism evidence="3 4">
    <name type="scientific">Salipiger bermudensis (strain DSM 26914 / JCM 13377 / KCTC 12554 / HTCC2601)</name>
    <name type="common">Pelagibaca bermudensis</name>
    <dbReference type="NCBI Taxonomy" id="314265"/>
    <lineage>
        <taxon>Bacteria</taxon>
        <taxon>Pseudomonadati</taxon>
        <taxon>Pseudomonadota</taxon>
        <taxon>Alphaproteobacteria</taxon>
        <taxon>Rhodobacterales</taxon>
        <taxon>Roseobacteraceae</taxon>
        <taxon>Salipiger</taxon>
    </lineage>
</organism>
<sequence>MSKSRDAFRTISEVADLLDTPAHVLRFWESKFTQVKPVKRAGGRRYYRPGDISLLSGIRTLLYDDGLTIKGVQKVLREQGVKHVAALAPLQLDEAEAEDVGAETVEDAPYVEAQPESGTVLPFAPVTAQKDAEAPVSAAEPGEAPSHVPETTPDDTVAPPAEVGSETVANAPEETPLDAPGAEFSDAAELSADAAPAEAQSDLAGASPDAEDEGPTIAEQDSPVPDFLAHSLEERQDGTPADTAAPDPSEEAAPAFAALPEQPYGAHPEPAAEPEAPAVASESPTASDAPQVSAENVFGADPAPLPESPLPASRALPDLPDLAALPVPPAGALRHLARLDRIGASEAAALTAPVAALRNWLDRADRAARH</sequence>
<gene>
    <name evidence="3" type="ORF">R2601_26026</name>
</gene>
<dbReference type="Gene3D" id="1.10.1660.10">
    <property type="match status" value="1"/>
</dbReference>
<dbReference type="PROSITE" id="PS50937">
    <property type="entry name" value="HTH_MERR_2"/>
    <property type="match status" value="1"/>
</dbReference>
<evidence type="ECO:0000259" key="2">
    <source>
        <dbReference type="PROSITE" id="PS50937"/>
    </source>
</evidence>
<evidence type="ECO:0000256" key="1">
    <source>
        <dbReference type="SAM" id="MobiDB-lite"/>
    </source>
</evidence>
<evidence type="ECO:0000313" key="3">
    <source>
        <dbReference type="EMBL" id="EAU47462.1"/>
    </source>
</evidence>
<dbReference type="GO" id="GO:0006355">
    <property type="term" value="P:regulation of DNA-templated transcription"/>
    <property type="evidence" value="ECO:0007669"/>
    <property type="project" value="InterPro"/>
</dbReference>
<accession>Q0FTJ0</accession>
<feature type="region of interest" description="Disordered" evidence="1">
    <location>
        <begin position="129"/>
        <end position="162"/>
    </location>
</feature>
<feature type="region of interest" description="Disordered" evidence="1">
    <location>
        <begin position="188"/>
        <end position="314"/>
    </location>
</feature>
<dbReference type="Pfam" id="PF13411">
    <property type="entry name" value="MerR_1"/>
    <property type="match status" value="1"/>
</dbReference>
<dbReference type="InterPro" id="IPR009061">
    <property type="entry name" value="DNA-bd_dom_put_sf"/>
</dbReference>
<keyword evidence="4" id="KW-1185">Reference proteome</keyword>
<name>Q0FTJ0_SALBH</name>
<proteinExistence type="predicted"/>
<dbReference type="EMBL" id="AATQ01000006">
    <property type="protein sequence ID" value="EAU47462.1"/>
    <property type="molecule type" value="Genomic_DNA"/>
</dbReference>
<comment type="caution">
    <text evidence="3">The sequence shown here is derived from an EMBL/GenBank/DDBJ whole genome shotgun (WGS) entry which is preliminary data.</text>
</comment>
<dbReference type="Proteomes" id="UP000006230">
    <property type="component" value="Unassembled WGS sequence"/>
</dbReference>
<dbReference type="SMART" id="SM00422">
    <property type="entry name" value="HTH_MERR"/>
    <property type="match status" value="1"/>
</dbReference>
<dbReference type="AlphaFoldDB" id="Q0FTJ0"/>
<feature type="compositionally biased region" description="Low complexity" evidence="1">
    <location>
        <begin position="240"/>
        <end position="287"/>
    </location>
</feature>
<dbReference type="GO" id="GO:0003677">
    <property type="term" value="F:DNA binding"/>
    <property type="evidence" value="ECO:0007669"/>
    <property type="project" value="InterPro"/>
</dbReference>
<dbReference type="STRING" id="314265.R2601_26026"/>
<dbReference type="SUPFAM" id="SSF46955">
    <property type="entry name" value="Putative DNA-binding domain"/>
    <property type="match status" value="1"/>
</dbReference>
<dbReference type="OrthoDB" id="9810140at2"/>
<dbReference type="RefSeq" id="WP_007800890.1">
    <property type="nucleotide sequence ID" value="NZ_DS022276.1"/>
</dbReference>
<protein>
    <submittedName>
        <fullName evidence="3">Trancriptional regulator, MerR family protein</fullName>
    </submittedName>
</protein>